<feature type="signal peptide" evidence="5">
    <location>
        <begin position="1"/>
        <end position="16"/>
    </location>
</feature>
<feature type="chain" id="PRO_5032846852" evidence="5">
    <location>
        <begin position="17"/>
        <end position="483"/>
    </location>
</feature>
<dbReference type="PANTHER" id="PTHR42693">
    <property type="entry name" value="ARYLSULFATASE FAMILY MEMBER"/>
    <property type="match status" value="1"/>
</dbReference>
<evidence type="ECO:0000313" key="8">
    <source>
        <dbReference type="Proteomes" id="UP000593892"/>
    </source>
</evidence>
<dbReference type="PROSITE" id="PS00523">
    <property type="entry name" value="SULFATASE_1"/>
    <property type="match status" value="1"/>
</dbReference>
<keyword evidence="3" id="KW-0378">Hydrolase</keyword>
<evidence type="ECO:0000256" key="1">
    <source>
        <dbReference type="ARBA" id="ARBA00008779"/>
    </source>
</evidence>
<evidence type="ECO:0000256" key="2">
    <source>
        <dbReference type="ARBA" id="ARBA00022723"/>
    </source>
</evidence>
<dbReference type="KEGG" id="pfer:IRI77_37265"/>
<evidence type="ECO:0000256" key="5">
    <source>
        <dbReference type="SAM" id="SignalP"/>
    </source>
</evidence>
<dbReference type="SUPFAM" id="SSF53649">
    <property type="entry name" value="Alkaline phosphatase-like"/>
    <property type="match status" value="1"/>
</dbReference>
<keyword evidence="8" id="KW-1185">Reference proteome</keyword>
<reference evidence="7 8" key="1">
    <citation type="submission" date="2020-10" db="EMBL/GenBank/DDBJ databases">
        <title>Complete genome sequence of Paludibaculum fermentans P105T, a facultatively anaerobic acidobacterium capable of dissimilatory Fe(III) reduction.</title>
        <authorList>
            <person name="Dedysh S.N."/>
            <person name="Beletsky A.V."/>
            <person name="Kulichevskaya I.S."/>
            <person name="Mardanov A.V."/>
            <person name="Ravin N.V."/>
        </authorList>
    </citation>
    <scope>NUCLEOTIDE SEQUENCE [LARGE SCALE GENOMIC DNA]</scope>
    <source>
        <strain evidence="7 8">P105</strain>
    </source>
</reference>
<organism evidence="7 8">
    <name type="scientific">Paludibaculum fermentans</name>
    <dbReference type="NCBI Taxonomy" id="1473598"/>
    <lineage>
        <taxon>Bacteria</taxon>
        <taxon>Pseudomonadati</taxon>
        <taxon>Acidobacteriota</taxon>
        <taxon>Terriglobia</taxon>
        <taxon>Bryobacterales</taxon>
        <taxon>Bryobacteraceae</taxon>
        <taxon>Paludibaculum</taxon>
    </lineage>
</organism>
<accession>A0A7S7NR92</accession>
<evidence type="ECO:0000259" key="6">
    <source>
        <dbReference type="Pfam" id="PF00884"/>
    </source>
</evidence>
<dbReference type="InterPro" id="IPR000917">
    <property type="entry name" value="Sulfatase_N"/>
</dbReference>
<comment type="similarity">
    <text evidence="1">Belongs to the sulfatase family.</text>
</comment>
<dbReference type="RefSeq" id="WP_194449986.1">
    <property type="nucleotide sequence ID" value="NZ_CP063849.1"/>
</dbReference>
<keyword evidence="4" id="KW-0106">Calcium</keyword>
<sequence length="483" mass="52089">MLRRSFLQALPAAAWAAQPAAARPNILYVLADDMGWGDLGCYNPESKIPTPHLDKLAAQGVRFTDMHSPSSVCTPTRYGILTGRYCWRSSLKSGVLQGYSPNLIEPGRPTVASLLKNAGYNTAAFGKWHLGLGTAAKTDYSRPLHPCPVDHGFETFYGIPASLDMPPYLWVDQDHAAEPPTAETPGDTGFGGSQGRFYRGGAISPSFKIDEVLPTITRKAEEFLRARRAAANPFFLYVPLTAPHTPWAPKPEQQGKSRAGLYGDFVTQVDDSVGRILTALEQSGRAASTLVLFASDNGAYWKPANIDETGHRANANWRGMKADIYDGGHRIPFLARWPGRITPGGVSKQLGCLTDLCATAAELAGVGLPRDSAEDSFSLAPALLGTRPVTAVRDAVIHHSAQGLFAVRRGPWKLALGRGSGGFTQPAAITPAAGEPQGELYNMADDPQETRNLWADKPSVVQSLTALLDQYRSDGRSRPLLTR</sequence>
<dbReference type="GO" id="GO:0004065">
    <property type="term" value="F:arylsulfatase activity"/>
    <property type="evidence" value="ECO:0007669"/>
    <property type="project" value="TreeGrafter"/>
</dbReference>
<gene>
    <name evidence="7" type="ORF">IRI77_37265</name>
</gene>
<dbReference type="GO" id="GO:0046872">
    <property type="term" value="F:metal ion binding"/>
    <property type="evidence" value="ECO:0007669"/>
    <property type="project" value="UniProtKB-KW"/>
</dbReference>
<dbReference type="Gene3D" id="3.40.720.10">
    <property type="entry name" value="Alkaline Phosphatase, subunit A"/>
    <property type="match status" value="1"/>
</dbReference>
<dbReference type="Pfam" id="PF00884">
    <property type="entry name" value="Sulfatase"/>
    <property type="match status" value="1"/>
</dbReference>
<feature type="domain" description="Sulfatase N-terminal" evidence="6">
    <location>
        <begin position="24"/>
        <end position="366"/>
    </location>
</feature>
<dbReference type="InterPro" id="IPR024607">
    <property type="entry name" value="Sulfatase_CS"/>
</dbReference>
<dbReference type="InterPro" id="IPR050738">
    <property type="entry name" value="Sulfatase"/>
</dbReference>
<keyword evidence="2" id="KW-0479">Metal-binding</keyword>
<evidence type="ECO:0000256" key="4">
    <source>
        <dbReference type="ARBA" id="ARBA00022837"/>
    </source>
</evidence>
<dbReference type="CDD" id="cd16143">
    <property type="entry name" value="ARS_like"/>
    <property type="match status" value="1"/>
</dbReference>
<dbReference type="Gene3D" id="3.30.1120.10">
    <property type="match status" value="1"/>
</dbReference>
<dbReference type="AlphaFoldDB" id="A0A7S7NR92"/>
<protein>
    <submittedName>
        <fullName evidence="7">Arylsulfatase</fullName>
    </submittedName>
</protein>
<keyword evidence="5" id="KW-0732">Signal</keyword>
<name>A0A7S7NR92_PALFE</name>
<proteinExistence type="inferred from homology"/>
<dbReference type="PANTHER" id="PTHR42693:SF53">
    <property type="entry name" value="ENDO-4-O-SULFATASE"/>
    <property type="match status" value="1"/>
</dbReference>
<evidence type="ECO:0000313" key="7">
    <source>
        <dbReference type="EMBL" id="QOY88323.1"/>
    </source>
</evidence>
<dbReference type="EMBL" id="CP063849">
    <property type="protein sequence ID" value="QOY88323.1"/>
    <property type="molecule type" value="Genomic_DNA"/>
</dbReference>
<dbReference type="InterPro" id="IPR017850">
    <property type="entry name" value="Alkaline_phosphatase_core_sf"/>
</dbReference>
<dbReference type="Proteomes" id="UP000593892">
    <property type="component" value="Chromosome"/>
</dbReference>
<evidence type="ECO:0000256" key="3">
    <source>
        <dbReference type="ARBA" id="ARBA00022801"/>
    </source>
</evidence>